<feature type="compositionally biased region" description="Low complexity" evidence="2">
    <location>
        <begin position="228"/>
        <end position="248"/>
    </location>
</feature>
<dbReference type="InterPro" id="IPR003870">
    <property type="entry name" value="DUF222"/>
</dbReference>
<dbReference type="GO" id="GO:0008270">
    <property type="term" value="F:zinc ion binding"/>
    <property type="evidence" value="ECO:0007669"/>
    <property type="project" value="InterPro"/>
</dbReference>
<feature type="compositionally biased region" description="Basic residues" evidence="2">
    <location>
        <begin position="478"/>
        <end position="487"/>
    </location>
</feature>
<dbReference type="InterPro" id="IPR002711">
    <property type="entry name" value="HNH"/>
</dbReference>
<proteinExistence type="inferred from homology"/>
<dbReference type="SMART" id="SM00507">
    <property type="entry name" value="HNHc"/>
    <property type="match status" value="1"/>
</dbReference>
<dbReference type="Pfam" id="PF01844">
    <property type="entry name" value="HNH"/>
    <property type="match status" value="1"/>
</dbReference>
<evidence type="ECO:0000259" key="3">
    <source>
        <dbReference type="SMART" id="SM00507"/>
    </source>
</evidence>
<reference evidence="4" key="1">
    <citation type="journal article" date="2014" name="Int. J. Syst. Evol. Microbiol.">
        <title>Complete genome sequence of Corynebacterium casei LMG S-19264T (=DSM 44701T), isolated from a smear-ripened cheese.</title>
        <authorList>
            <consortium name="US DOE Joint Genome Institute (JGI-PGF)"/>
            <person name="Walter F."/>
            <person name="Albersmeier A."/>
            <person name="Kalinowski J."/>
            <person name="Ruckert C."/>
        </authorList>
    </citation>
    <scope>NUCLEOTIDE SEQUENCE</scope>
    <source>
        <strain evidence="4">CGMCC 4.7299</strain>
    </source>
</reference>
<dbReference type="CDD" id="cd00085">
    <property type="entry name" value="HNHc"/>
    <property type="match status" value="1"/>
</dbReference>
<feature type="region of interest" description="Disordered" evidence="2">
    <location>
        <begin position="260"/>
        <end position="306"/>
    </location>
</feature>
<protein>
    <recommendedName>
        <fullName evidence="3">HNH nuclease domain-containing protein</fullName>
    </recommendedName>
</protein>
<dbReference type="Pfam" id="PF02720">
    <property type="entry name" value="DUF222"/>
    <property type="match status" value="1"/>
</dbReference>
<reference evidence="4" key="2">
    <citation type="submission" date="2020-09" db="EMBL/GenBank/DDBJ databases">
        <authorList>
            <person name="Sun Q."/>
            <person name="Zhou Y."/>
        </authorList>
    </citation>
    <scope>NUCLEOTIDE SEQUENCE</scope>
    <source>
        <strain evidence="4">CGMCC 4.7299</strain>
    </source>
</reference>
<feature type="region of interest" description="Disordered" evidence="2">
    <location>
        <begin position="223"/>
        <end position="248"/>
    </location>
</feature>
<evidence type="ECO:0000256" key="1">
    <source>
        <dbReference type="ARBA" id="ARBA00023450"/>
    </source>
</evidence>
<gene>
    <name evidence="4" type="ORF">GCM10012284_54730</name>
</gene>
<accession>A0A8J3C5F0</accession>
<keyword evidence="5" id="KW-1185">Reference proteome</keyword>
<feature type="region of interest" description="Disordered" evidence="2">
    <location>
        <begin position="460"/>
        <end position="487"/>
    </location>
</feature>
<comment type="caution">
    <text evidence="4">The sequence shown here is derived from an EMBL/GenBank/DDBJ whole genome shotgun (WGS) entry which is preliminary data.</text>
</comment>
<evidence type="ECO:0000313" key="4">
    <source>
        <dbReference type="EMBL" id="GGL13128.1"/>
    </source>
</evidence>
<sequence>MREEWADIGAAAAACAGASVWALSDGEVIEALRAVHAARQVLCAAELHLVQQMESRNVASTQAATSTANWLRWHLRVGAGAARRLVDEARMLDTRPALDEALMSARMNDEQVAVVGRCVEDLRRHADVPAALVDEAEAVLIGWAPDLDPAQLRRAAARVLEHVAPELAEQVELDALRRADRRAERDRYVTLSPLGDGRVRLHGLLSTPAAATLSAALDPLCAPRTARGPDTPHAPTTAAAPGVPRAVGAPRAVGVPRAVGDSAVSRAAPDLDATSRADATRGGPGSVATSRAGAHPADRRTPGQRRADALIEVCELALRTAELPANGGDRPQMAVTVPFDVLNQKLGIGTLDSGERVHPETVRRLACDARLLPVVLGGEAQVLEAGRARRLATGALRRALVVRDRGCTFPGCDRPPRWCEGHHLVHWADGGPTNLTNMALLCGYHHRLVHREGWQVRLGPDARPEFTPPPHLDDQHQPRRNHYPLRT</sequence>
<feature type="compositionally biased region" description="Basic and acidic residues" evidence="2">
    <location>
        <begin position="296"/>
        <end position="306"/>
    </location>
</feature>
<dbReference type="GO" id="GO:0004519">
    <property type="term" value="F:endonuclease activity"/>
    <property type="evidence" value="ECO:0007669"/>
    <property type="project" value="InterPro"/>
</dbReference>
<evidence type="ECO:0000313" key="5">
    <source>
        <dbReference type="Proteomes" id="UP000656042"/>
    </source>
</evidence>
<name>A0A8J3C5F0_9ACTN</name>
<dbReference type="RefSeq" id="WP_189082203.1">
    <property type="nucleotide sequence ID" value="NZ_BMMX01000040.1"/>
</dbReference>
<dbReference type="InterPro" id="IPR003615">
    <property type="entry name" value="HNH_nuc"/>
</dbReference>
<dbReference type="EMBL" id="BMMX01000040">
    <property type="protein sequence ID" value="GGL13128.1"/>
    <property type="molecule type" value="Genomic_DNA"/>
</dbReference>
<dbReference type="AlphaFoldDB" id="A0A8J3C5F0"/>
<dbReference type="GO" id="GO:0003676">
    <property type="term" value="F:nucleic acid binding"/>
    <property type="evidence" value="ECO:0007669"/>
    <property type="project" value="InterPro"/>
</dbReference>
<organism evidence="4 5">
    <name type="scientific">Mangrovihabitans endophyticus</name>
    <dbReference type="NCBI Taxonomy" id="1751298"/>
    <lineage>
        <taxon>Bacteria</taxon>
        <taxon>Bacillati</taxon>
        <taxon>Actinomycetota</taxon>
        <taxon>Actinomycetes</taxon>
        <taxon>Micromonosporales</taxon>
        <taxon>Micromonosporaceae</taxon>
        <taxon>Mangrovihabitans</taxon>
    </lineage>
</organism>
<evidence type="ECO:0000256" key="2">
    <source>
        <dbReference type="SAM" id="MobiDB-lite"/>
    </source>
</evidence>
<comment type="similarity">
    <text evidence="1">Belongs to the Rv1128c/1148c/1588c/1702c/1945/3466 family.</text>
</comment>
<feature type="domain" description="HNH nuclease" evidence="3">
    <location>
        <begin position="395"/>
        <end position="447"/>
    </location>
</feature>
<dbReference type="Proteomes" id="UP000656042">
    <property type="component" value="Unassembled WGS sequence"/>
</dbReference>